<feature type="transmembrane region" description="Helical" evidence="7">
    <location>
        <begin position="12"/>
        <end position="37"/>
    </location>
</feature>
<dbReference type="KEGG" id="req:REQ_35510"/>
<name>A0A3S5YAL9_RHOH1</name>
<evidence type="ECO:0000256" key="6">
    <source>
        <dbReference type="ARBA" id="ARBA00023136"/>
    </source>
</evidence>
<dbReference type="Pfam" id="PF11203">
    <property type="entry name" value="EccE"/>
    <property type="match status" value="1"/>
</dbReference>
<reference evidence="9" key="1">
    <citation type="journal article" date="2010" name="PLoS Genet.">
        <title>The genome of a pathogenic rhodococcus: cooptive virulence underpinned by key gene acquisitions.</title>
        <authorList>
            <person name="Letek M."/>
            <person name="Gonzalez P."/>
            <person name="Macarthur I."/>
            <person name="Rodriguez H."/>
            <person name="Freeman T.C."/>
            <person name="Valero-Rello A."/>
            <person name="Blanco M."/>
            <person name="Buckley T."/>
            <person name="Cherevach I."/>
            <person name="Fahey R."/>
            <person name="Hapeshi A."/>
            <person name="Holdstock J."/>
            <person name="Leadon D."/>
            <person name="Navas J."/>
            <person name="Ocampo A."/>
            <person name="Quail M.A."/>
            <person name="Sanders M."/>
            <person name="Scortti M.M."/>
            <person name="Prescott J.F."/>
            <person name="Fogarty U."/>
            <person name="Meijer W.G."/>
            <person name="Parkhill J."/>
            <person name="Bentley S.D."/>
            <person name="Vazquez-Boland J.A."/>
        </authorList>
    </citation>
    <scope>NUCLEOTIDE SEQUENCE [LARGE SCALE GENOMIC DNA]</scope>
    <source>
        <strain evidence="9 10">103S</strain>
    </source>
</reference>
<gene>
    <name evidence="9" type="ordered locus">REQ_35510</name>
</gene>
<evidence type="ECO:0000313" key="10">
    <source>
        <dbReference type="Proteomes" id="UP000006892"/>
    </source>
</evidence>
<accession>A0A3S5YAL9</accession>
<keyword evidence="6 7" id="KW-0472">Membrane</keyword>
<keyword evidence="3" id="KW-1003">Cell membrane</keyword>
<organism evidence="9">
    <name type="scientific">Rhodococcus hoagii (strain 103S)</name>
    <name type="common">Rhodococcus equi</name>
    <dbReference type="NCBI Taxonomy" id="685727"/>
    <lineage>
        <taxon>Bacteria</taxon>
        <taxon>Bacillati</taxon>
        <taxon>Actinomycetota</taxon>
        <taxon>Actinomycetes</taxon>
        <taxon>Mycobacteriales</taxon>
        <taxon>Nocardiaceae</taxon>
        <taxon>Prescottella</taxon>
    </lineage>
</organism>
<keyword evidence="5 7" id="KW-1133">Transmembrane helix</keyword>
<evidence type="ECO:0000256" key="4">
    <source>
        <dbReference type="ARBA" id="ARBA00022692"/>
    </source>
</evidence>
<dbReference type="InterPro" id="IPR050051">
    <property type="entry name" value="EccE_dom"/>
</dbReference>
<dbReference type="InterPro" id="IPR021368">
    <property type="entry name" value="T7SS_EccE"/>
</dbReference>
<sequence length="549" mass="56935">MDHFRAGRRPYTAAAALMTTVVVAQSVGAAVCLLALLAGVPLWAAVVAAAVVGGALFTRVGGRFAVAWIGTVLGLIGTRRPTIGRTTDFHAASETVGLHWIAGQVVAVVELLPPSGHWTRVTRERVDSPDHLPVAALASCLNQHDVTLGGIDIVAHGSRAVTGTPAAEVYDNLVGPLPAVARRTVWVALRFDAAADGASVARRGGGVEGAARTVAVAARRVVRALGDAGYASRILPAADVESAAALICRGVHPDAMDQQWSHVPLQGLCNTGNAIDPRHLSRELLTAVWAHPGVGTTVTVRLRPAADKDSVLVGAAFRTTTRAVPSRGLRHPGLISMQGRHRDALVAQLPVSSPDLDHLTPLRATDPAHLDRLHLPVAGCGQLVGSDAQGHAVAIRLSGPGVRDVLVDGELYLAQQVVFRAVGTGARVLVHTDRPHAWTTLVEAIGAPKRLRLAHGSAWAETGFDTLVVDGPPAPPARPGVTTVHVQPTTAPASATAPTVDVSILQPGASGDRVILTTGGRSIDLALVTISSETAFLGRPRPSRLVGAH</sequence>
<evidence type="ECO:0000256" key="3">
    <source>
        <dbReference type="ARBA" id="ARBA00022475"/>
    </source>
</evidence>
<keyword evidence="4 7" id="KW-0812">Transmembrane</keyword>
<comment type="subcellular location">
    <subcellularLocation>
        <location evidence="1">Cell membrane</location>
    </subcellularLocation>
</comment>
<feature type="transmembrane region" description="Helical" evidence="7">
    <location>
        <begin position="43"/>
        <end position="76"/>
    </location>
</feature>
<feature type="domain" description="Type VII secretion system protein EccE" evidence="8">
    <location>
        <begin position="179"/>
        <end position="272"/>
    </location>
</feature>
<evidence type="ECO:0000313" key="9">
    <source>
        <dbReference type="EMBL" id="CBH49540.1"/>
    </source>
</evidence>
<proteinExistence type="inferred from homology"/>
<dbReference type="GO" id="GO:0005886">
    <property type="term" value="C:plasma membrane"/>
    <property type="evidence" value="ECO:0007669"/>
    <property type="project" value="UniProtKB-SubCell"/>
</dbReference>
<evidence type="ECO:0000256" key="5">
    <source>
        <dbReference type="ARBA" id="ARBA00022989"/>
    </source>
</evidence>
<dbReference type="EMBL" id="FN563149">
    <property type="protein sequence ID" value="CBH49540.1"/>
    <property type="molecule type" value="Genomic_DNA"/>
</dbReference>
<evidence type="ECO:0000256" key="1">
    <source>
        <dbReference type="ARBA" id="ARBA00004236"/>
    </source>
</evidence>
<dbReference type="RefSeq" id="WP_013416885.1">
    <property type="nucleotide sequence ID" value="NC_014659.1"/>
</dbReference>
<evidence type="ECO:0000256" key="2">
    <source>
        <dbReference type="ARBA" id="ARBA00007759"/>
    </source>
</evidence>
<dbReference type="AlphaFoldDB" id="A0A3S5YAL9"/>
<dbReference type="Proteomes" id="UP001154400">
    <property type="component" value="Chromosome"/>
</dbReference>
<evidence type="ECO:0000259" key="8">
    <source>
        <dbReference type="Pfam" id="PF11203"/>
    </source>
</evidence>
<dbReference type="NCBIfam" id="TIGR03923">
    <property type="entry name" value="T7SS_EccE"/>
    <property type="match status" value="1"/>
</dbReference>
<protein>
    <submittedName>
        <fullName evidence="9">Integral membrane protein</fullName>
    </submittedName>
</protein>
<comment type="similarity">
    <text evidence="2">Belongs to the EccE family.</text>
</comment>
<evidence type="ECO:0000256" key="7">
    <source>
        <dbReference type="SAM" id="Phobius"/>
    </source>
</evidence>